<dbReference type="GO" id="GO:0045892">
    <property type="term" value="P:negative regulation of DNA-templated transcription"/>
    <property type="evidence" value="ECO:0007669"/>
    <property type="project" value="InterPro"/>
</dbReference>
<evidence type="ECO:0000313" key="6">
    <source>
        <dbReference type="Proteomes" id="UP000184245"/>
    </source>
</evidence>
<evidence type="ECO:0000256" key="2">
    <source>
        <dbReference type="ARBA" id="ARBA00023015"/>
    </source>
</evidence>
<evidence type="ECO:0000256" key="4">
    <source>
        <dbReference type="ARBA" id="ARBA00023163"/>
    </source>
</evidence>
<dbReference type="Pfam" id="PF03965">
    <property type="entry name" value="Penicillinase_R"/>
    <property type="match status" value="1"/>
</dbReference>
<organism evidence="5 6">
    <name type="scientific">Lactonifactor longoviformis DSM 17459</name>
    <dbReference type="NCBI Taxonomy" id="1122155"/>
    <lineage>
        <taxon>Bacteria</taxon>
        <taxon>Bacillati</taxon>
        <taxon>Bacillota</taxon>
        <taxon>Clostridia</taxon>
        <taxon>Eubacteriales</taxon>
        <taxon>Clostridiaceae</taxon>
        <taxon>Lactonifactor</taxon>
    </lineage>
</organism>
<proteinExistence type="inferred from homology"/>
<name>A0A1M5B5K2_9CLOT</name>
<evidence type="ECO:0000313" key="5">
    <source>
        <dbReference type="EMBL" id="SHF37725.1"/>
    </source>
</evidence>
<dbReference type="Gene3D" id="1.10.10.10">
    <property type="entry name" value="Winged helix-like DNA-binding domain superfamily/Winged helix DNA-binding domain"/>
    <property type="match status" value="1"/>
</dbReference>
<evidence type="ECO:0000256" key="1">
    <source>
        <dbReference type="ARBA" id="ARBA00011046"/>
    </source>
</evidence>
<comment type="similarity">
    <text evidence="1">Belongs to the BlaI transcriptional regulatory family.</text>
</comment>
<gene>
    <name evidence="5" type="ORF">SAMN02745158_03490</name>
</gene>
<dbReference type="RefSeq" id="WP_072854036.1">
    <property type="nucleotide sequence ID" value="NZ_FQVI01000024.1"/>
</dbReference>
<evidence type="ECO:0000256" key="3">
    <source>
        <dbReference type="ARBA" id="ARBA00023125"/>
    </source>
</evidence>
<dbReference type="PIRSF" id="PIRSF019455">
    <property type="entry name" value="CopR_AtkY"/>
    <property type="match status" value="1"/>
</dbReference>
<dbReference type="OrthoDB" id="9795583at2"/>
<dbReference type="Proteomes" id="UP000184245">
    <property type="component" value="Unassembled WGS sequence"/>
</dbReference>
<reference evidence="5 6" key="1">
    <citation type="submission" date="2016-11" db="EMBL/GenBank/DDBJ databases">
        <authorList>
            <person name="Jaros S."/>
            <person name="Januszkiewicz K."/>
            <person name="Wedrychowicz H."/>
        </authorList>
    </citation>
    <scope>NUCLEOTIDE SEQUENCE [LARGE SCALE GENOMIC DNA]</scope>
    <source>
        <strain evidence="5 6">DSM 17459</strain>
    </source>
</reference>
<accession>A0A1M5B5K2</accession>
<dbReference type="Gene3D" id="1.10.4040.10">
    <property type="entry name" value="Penicillinase repressor domain"/>
    <property type="match status" value="1"/>
</dbReference>
<keyword evidence="2" id="KW-0805">Transcription regulation</keyword>
<sequence length="120" mass="13808">MEYYKLCDSDYRFMMVVWEHAPVGSGTLVQLCRETLGWKKSTTYTAIKKLCEKGYIQSVDAVVSVLIPREKVQAKESDYFVERTFNGSLPSFLTAFLGDKKISEQEAEELKKLIDSHREV</sequence>
<keyword evidence="6" id="KW-1185">Reference proteome</keyword>
<dbReference type="AlphaFoldDB" id="A0A1M5B5K2"/>
<dbReference type="GO" id="GO:0003677">
    <property type="term" value="F:DNA binding"/>
    <property type="evidence" value="ECO:0007669"/>
    <property type="project" value="UniProtKB-KW"/>
</dbReference>
<dbReference type="SUPFAM" id="SSF46785">
    <property type="entry name" value="Winged helix' DNA-binding domain"/>
    <property type="match status" value="1"/>
</dbReference>
<keyword evidence="4" id="KW-0804">Transcription</keyword>
<dbReference type="STRING" id="1122155.SAMN02745158_03490"/>
<protein>
    <submittedName>
        <fullName evidence="5">Predicted transcriptional regulator</fullName>
    </submittedName>
</protein>
<dbReference type="InterPro" id="IPR036388">
    <property type="entry name" value="WH-like_DNA-bd_sf"/>
</dbReference>
<dbReference type="InterPro" id="IPR036390">
    <property type="entry name" value="WH_DNA-bd_sf"/>
</dbReference>
<keyword evidence="3" id="KW-0238">DNA-binding</keyword>
<dbReference type="EMBL" id="FQVI01000024">
    <property type="protein sequence ID" value="SHF37725.1"/>
    <property type="molecule type" value="Genomic_DNA"/>
</dbReference>
<dbReference type="InterPro" id="IPR005650">
    <property type="entry name" value="BlaI_family"/>
</dbReference>